<dbReference type="PROSITE" id="PS50886">
    <property type="entry name" value="TRBD"/>
    <property type="match status" value="1"/>
</dbReference>
<feature type="region of interest" description="Disordered" evidence="4">
    <location>
        <begin position="282"/>
        <end position="313"/>
    </location>
</feature>
<dbReference type="InterPro" id="IPR051270">
    <property type="entry name" value="Tyrosine-tRNA_ligase_regulator"/>
</dbReference>
<dbReference type="SUPFAM" id="SSF50249">
    <property type="entry name" value="Nucleic acid-binding proteins"/>
    <property type="match status" value="1"/>
</dbReference>
<dbReference type="InterPro" id="IPR002547">
    <property type="entry name" value="tRNA-bd_dom"/>
</dbReference>
<gene>
    <name evidence="6" type="primary">ARC1</name>
    <name evidence="6" type="ORF">OHC33_007755</name>
</gene>
<accession>A0AAN8IKM7</accession>
<keyword evidence="7" id="KW-1185">Reference proteome</keyword>
<evidence type="ECO:0000256" key="1">
    <source>
        <dbReference type="ARBA" id="ARBA00022555"/>
    </source>
</evidence>
<dbReference type="PANTHER" id="PTHR11586">
    <property type="entry name" value="TRNA-AMINOACYLATION COFACTOR ARC1 FAMILY MEMBER"/>
    <property type="match status" value="1"/>
</dbReference>
<protein>
    <submittedName>
        <fullName evidence="6">G4 quadruplex nucleic acid binding protein</fullName>
    </submittedName>
</protein>
<evidence type="ECO:0000313" key="7">
    <source>
        <dbReference type="Proteomes" id="UP001316803"/>
    </source>
</evidence>
<dbReference type="Proteomes" id="UP001316803">
    <property type="component" value="Unassembled WGS sequence"/>
</dbReference>
<proteinExistence type="predicted"/>
<organism evidence="6 7">
    <name type="scientific">Knufia fluminis</name>
    <dbReference type="NCBI Taxonomy" id="191047"/>
    <lineage>
        <taxon>Eukaryota</taxon>
        <taxon>Fungi</taxon>
        <taxon>Dikarya</taxon>
        <taxon>Ascomycota</taxon>
        <taxon>Pezizomycotina</taxon>
        <taxon>Eurotiomycetes</taxon>
        <taxon>Chaetothyriomycetidae</taxon>
        <taxon>Chaetothyriales</taxon>
        <taxon>Trichomeriaceae</taxon>
        <taxon>Knufia</taxon>
    </lineage>
</organism>
<feature type="compositionally biased region" description="Low complexity" evidence="4">
    <location>
        <begin position="434"/>
        <end position="446"/>
    </location>
</feature>
<dbReference type="PANTHER" id="PTHR11586:SF33">
    <property type="entry name" value="AMINOACYL TRNA SYNTHASE COMPLEX-INTERACTING MULTIFUNCTIONAL PROTEIN 1"/>
    <property type="match status" value="1"/>
</dbReference>
<dbReference type="CDD" id="cd02799">
    <property type="entry name" value="tRNA_bind_EMAP-II_like"/>
    <property type="match status" value="1"/>
</dbReference>
<dbReference type="Gene3D" id="2.40.50.140">
    <property type="entry name" value="Nucleic acid-binding proteins"/>
    <property type="match status" value="1"/>
</dbReference>
<comment type="caution">
    <text evidence="6">The sequence shown here is derived from an EMBL/GenBank/DDBJ whole genome shotgun (WGS) entry which is preliminary data.</text>
</comment>
<keyword evidence="2 3" id="KW-0694">RNA-binding</keyword>
<evidence type="ECO:0000313" key="6">
    <source>
        <dbReference type="EMBL" id="KAK5951337.1"/>
    </source>
</evidence>
<feature type="compositionally biased region" description="Polar residues" evidence="4">
    <location>
        <begin position="375"/>
        <end position="390"/>
    </location>
</feature>
<feature type="region of interest" description="Disordered" evidence="4">
    <location>
        <begin position="344"/>
        <end position="446"/>
    </location>
</feature>
<reference evidence="6 7" key="1">
    <citation type="submission" date="2022-12" db="EMBL/GenBank/DDBJ databases">
        <title>Genomic features and morphological characterization of a novel Knufia sp. strain isolated from spacecraft assembly facility.</title>
        <authorList>
            <person name="Teixeira M."/>
            <person name="Chander A.M."/>
            <person name="Stajich J.E."/>
            <person name="Venkateswaran K."/>
        </authorList>
    </citation>
    <scope>NUCLEOTIDE SEQUENCE [LARGE SCALE GENOMIC DNA]</scope>
    <source>
        <strain evidence="6 7">FJI-L2-BK-P2</strain>
    </source>
</reference>
<dbReference type="Pfam" id="PF01588">
    <property type="entry name" value="tRNA_bind"/>
    <property type="match status" value="1"/>
</dbReference>
<evidence type="ECO:0000256" key="4">
    <source>
        <dbReference type="SAM" id="MobiDB-lite"/>
    </source>
</evidence>
<dbReference type="AlphaFoldDB" id="A0AAN8IKM7"/>
<feature type="compositionally biased region" description="Polar residues" evidence="4">
    <location>
        <begin position="348"/>
        <end position="360"/>
    </location>
</feature>
<evidence type="ECO:0000256" key="3">
    <source>
        <dbReference type="PROSITE-ProRule" id="PRU00209"/>
    </source>
</evidence>
<dbReference type="GO" id="GO:0017102">
    <property type="term" value="C:methionyl glutamyl tRNA synthetase complex"/>
    <property type="evidence" value="ECO:0007669"/>
    <property type="project" value="TreeGrafter"/>
</dbReference>
<feature type="region of interest" description="Disordered" evidence="4">
    <location>
        <begin position="102"/>
        <end position="132"/>
    </location>
</feature>
<keyword evidence="1 3" id="KW-0820">tRNA-binding</keyword>
<evidence type="ECO:0000259" key="5">
    <source>
        <dbReference type="PROSITE" id="PS50886"/>
    </source>
</evidence>
<dbReference type="EMBL" id="JAKLMC020000021">
    <property type="protein sequence ID" value="KAK5951337.1"/>
    <property type="molecule type" value="Genomic_DNA"/>
</dbReference>
<dbReference type="InterPro" id="IPR012340">
    <property type="entry name" value="NA-bd_OB-fold"/>
</dbReference>
<sequence>MYQQPPFHRRRNCRSLCFDAFEAKHDFPGCKSRFDLEEFHLLAELKRPGIEAISSKLAQLLPANRQNHSEFPSWTRRRQCRTDDLSSCSPGTRRRAHHQLLLEADSSTSNKAPSPHPEEEGEPSLEAATSDAHAYAGRSTNLCCTNQPHHVPDKKHETKVLEDILTQAKHPASTEWEKLWYHNTVAAYQRIAHHFPDLRSTSSDSAVGQSISEPTLDISSLKKEDQAIFKREEGLPHEPFAPKSEQDRVQRQQRAAQASSEAQRLALLLGLPTFEEYAEQKREAREQSCQDSLQPSKRQLKRQAKFAGKTEKKRAVKVQQFVTKEHVDEGYISAEEPKHIRPLRSMTHETSQAVNKSSSPVGGAEHRPLVVGLTKPQSTRSASTMASTPEASALNKEISENVKENTTQAAPSEDNPTAPAQKPKKEKAPKQPKPQKAAAPTAPTSPALIDLRVGHILRAIAHPNADSLYVSTIAMGDDEGADHTQVDEETGKVVRTVCSGLNGLVPLDEMQNRKVIVVANLKPVNMRSIKSAAMVLAASPKQPEGADPHAADRVVELVSPPEGAEAGDKVYFEGWPYGEGKGPEKTLNPKKKQWEAIQPGFYTSDDLVVGFDASQCEEVDGSEKGNLVVEGKGVCKVKTLKGAVVR</sequence>
<feature type="region of interest" description="Disordered" evidence="4">
    <location>
        <begin position="233"/>
        <end position="257"/>
    </location>
</feature>
<dbReference type="GO" id="GO:0000049">
    <property type="term" value="F:tRNA binding"/>
    <property type="evidence" value="ECO:0007669"/>
    <property type="project" value="UniProtKB-UniRule"/>
</dbReference>
<name>A0AAN8IKM7_9EURO</name>
<feature type="domain" description="TRNA-binding" evidence="5">
    <location>
        <begin position="445"/>
        <end position="571"/>
    </location>
</feature>
<evidence type="ECO:0000256" key="2">
    <source>
        <dbReference type="ARBA" id="ARBA00022884"/>
    </source>
</evidence>